<feature type="domain" description="Ketoreductase" evidence="3">
    <location>
        <begin position="8"/>
        <end position="188"/>
    </location>
</feature>
<dbReference type="InterPro" id="IPR020904">
    <property type="entry name" value="Sc_DH/Rdtase_CS"/>
</dbReference>
<dbReference type="Gene3D" id="3.40.50.720">
    <property type="entry name" value="NAD(P)-binding Rossmann-like Domain"/>
    <property type="match status" value="1"/>
</dbReference>
<comment type="similarity">
    <text evidence="1">Belongs to the short-chain dehydrogenases/reductases (SDR) family.</text>
</comment>
<evidence type="ECO:0000256" key="1">
    <source>
        <dbReference type="ARBA" id="ARBA00006484"/>
    </source>
</evidence>
<keyword evidence="2 4" id="KW-0560">Oxidoreductase</keyword>
<gene>
    <name evidence="4" type="ORF">ACFYXQ_15605</name>
</gene>
<evidence type="ECO:0000259" key="3">
    <source>
        <dbReference type="SMART" id="SM00822"/>
    </source>
</evidence>
<sequence>MSTRGDRGVAIVTGGARGIGASVAERLHREGLFVVIADVLDAEGQTLAASLGDASSYTHLDVTDEHQWAAAVAHAEAVSGPVTVLVNNAGIVHNQRLEELDEASYRKVIDVNQVGVFLGMKTVVPSMRRASGGSIINISSVGGIIAFPGVISYVASKWAVRGMTKAAAQELGEYGIRVNSVHPGIIDTPMTSGTESAAQTTHQPLAHPGEPDDIAAAVAFLATAESKYVTGTEIVVDGGFTSM</sequence>
<dbReference type="PANTHER" id="PTHR43180:SF66">
    <property type="entry name" value="SHORT-CHAIN DEHYDROGENASE_REDUCTASE FAMILY PROTEIN"/>
    <property type="match status" value="1"/>
</dbReference>
<dbReference type="EMBL" id="JBIAQY010000004">
    <property type="protein sequence ID" value="MFF3569197.1"/>
    <property type="molecule type" value="Genomic_DNA"/>
</dbReference>
<protein>
    <submittedName>
        <fullName evidence="4">Glucose 1-dehydrogenase</fullName>
        <ecNumber evidence="4">1.1.1.47</ecNumber>
    </submittedName>
</protein>
<evidence type="ECO:0000313" key="4">
    <source>
        <dbReference type="EMBL" id="MFF3569197.1"/>
    </source>
</evidence>
<dbReference type="GO" id="GO:0047936">
    <property type="term" value="F:glucose 1-dehydrogenase [NAD(P)+] activity"/>
    <property type="evidence" value="ECO:0007669"/>
    <property type="project" value="UniProtKB-EC"/>
</dbReference>
<dbReference type="EC" id="1.1.1.47" evidence="4"/>
<reference evidence="4 5" key="1">
    <citation type="submission" date="2024-10" db="EMBL/GenBank/DDBJ databases">
        <title>The Natural Products Discovery Center: Release of the First 8490 Sequenced Strains for Exploring Actinobacteria Biosynthetic Diversity.</title>
        <authorList>
            <person name="Kalkreuter E."/>
            <person name="Kautsar S.A."/>
            <person name="Yang D."/>
            <person name="Bader C.D."/>
            <person name="Teijaro C.N."/>
            <person name="Fluegel L."/>
            <person name="Davis C.M."/>
            <person name="Simpson J.R."/>
            <person name="Lauterbach L."/>
            <person name="Steele A.D."/>
            <person name="Gui C."/>
            <person name="Meng S."/>
            <person name="Li G."/>
            <person name="Viehrig K."/>
            <person name="Ye F."/>
            <person name="Su P."/>
            <person name="Kiefer A.F."/>
            <person name="Nichols A."/>
            <person name="Cepeda A.J."/>
            <person name="Yan W."/>
            <person name="Fan B."/>
            <person name="Jiang Y."/>
            <person name="Adhikari A."/>
            <person name="Zheng C.-J."/>
            <person name="Schuster L."/>
            <person name="Cowan T.M."/>
            <person name="Smanski M.J."/>
            <person name="Chevrette M.G."/>
            <person name="De Carvalho L.P.S."/>
            <person name="Shen B."/>
        </authorList>
    </citation>
    <scope>NUCLEOTIDE SEQUENCE [LARGE SCALE GENOMIC DNA]</scope>
    <source>
        <strain evidence="4 5">NPDC002593</strain>
    </source>
</reference>
<dbReference type="InterPro" id="IPR036291">
    <property type="entry name" value="NAD(P)-bd_dom_sf"/>
</dbReference>
<dbReference type="PROSITE" id="PS00061">
    <property type="entry name" value="ADH_SHORT"/>
    <property type="match status" value="1"/>
</dbReference>
<dbReference type="RefSeq" id="WP_387403956.1">
    <property type="nucleotide sequence ID" value="NZ_JBIAQY010000004.1"/>
</dbReference>
<dbReference type="SMART" id="SM00822">
    <property type="entry name" value="PKS_KR"/>
    <property type="match status" value="1"/>
</dbReference>
<keyword evidence="5" id="KW-1185">Reference proteome</keyword>
<evidence type="ECO:0000256" key="2">
    <source>
        <dbReference type="ARBA" id="ARBA00023002"/>
    </source>
</evidence>
<dbReference type="PANTHER" id="PTHR43180">
    <property type="entry name" value="3-OXOACYL-(ACYL-CARRIER-PROTEIN) REDUCTASE (AFU_ORTHOLOGUE AFUA_6G11210)"/>
    <property type="match status" value="1"/>
</dbReference>
<dbReference type="InterPro" id="IPR002347">
    <property type="entry name" value="SDR_fam"/>
</dbReference>
<dbReference type="PRINTS" id="PR00080">
    <property type="entry name" value="SDRFAMILY"/>
</dbReference>
<dbReference type="InterPro" id="IPR057326">
    <property type="entry name" value="KR_dom"/>
</dbReference>
<comment type="caution">
    <text evidence="4">The sequence shown here is derived from an EMBL/GenBank/DDBJ whole genome shotgun (WGS) entry which is preliminary data.</text>
</comment>
<name>A0ABW6RYU8_9NOCA</name>
<dbReference type="SUPFAM" id="SSF51735">
    <property type="entry name" value="NAD(P)-binding Rossmann-fold domains"/>
    <property type="match status" value="1"/>
</dbReference>
<dbReference type="PRINTS" id="PR00081">
    <property type="entry name" value="GDHRDH"/>
</dbReference>
<evidence type="ECO:0000313" key="5">
    <source>
        <dbReference type="Proteomes" id="UP001601992"/>
    </source>
</evidence>
<proteinExistence type="inferred from homology"/>
<dbReference type="NCBIfam" id="NF005559">
    <property type="entry name" value="PRK07231.1"/>
    <property type="match status" value="1"/>
</dbReference>
<dbReference type="Proteomes" id="UP001601992">
    <property type="component" value="Unassembled WGS sequence"/>
</dbReference>
<dbReference type="Pfam" id="PF13561">
    <property type="entry name" value="adh_short_C2"/>
    <property type="match status" value="1"/>
</dbReference>
<organism evidence="4 5">
    <name type="scientific">Nocardia jiangxiensis</name>
    <dbReference type="NCBI Taxonomy" id="282685"/>
    <lineage>
        <taxon>Bacteria</taxon>
        <taxon>Bacillati</taxon>
        <taxon>Actinomycetota</taxon>
        <taxon>Actinomycetes</taxon>
        <taxon>Mycobacteriales</taxon>
        <taxon>Nocardiaceae</taxon>
        <taxon>Nocardia</taxon>
    </lineage>
</organism>
<accession>A0ABW6RYU8</accession>